<keyword evidence="2" id="KW-1133">Transmembrane helix</keyword>
<feature type="region of interest" description="Disordered" evidence="1">
    <location>
        <begin position="91"/>
        <end position="125"/>
    </location>
</feature>
<evidence type="ECO:0000313" key="4">
    <source>
        <dbReference type="Proteomes" id="UP000008021"/>
    </source>
</evidence>
<accession>A0A0E0DMZ9</accession>
<evidence type="ECO:0000313" key="3">
    <source>
        <dbReference type="EnsemblPlants" id="OMERI05G05450.2"/>
    </source>
</evidence>
<organism evidence="3">
    <name type="scientific">Oryza meridionalis</name>
    <dbReference type="NCBI Taxonomy" id="40149"/>
    <lineage>
        <taxon>Eukaryota</taxon>
        <taxon>Viridiplantae</taxon>
        <taxon>Streptophyta</taxon>
        <taxon>Embryophyta</taxon>
        <taxon>Tracheophyta</taxon>
        <taxon>Spermatophyta</taxon>
        <taxon>Magnoliopsida</taxon>
        <taxon>Liliopsida</taxon>
        <taxon>Poales</taxon>
        <taxon>Poaceae</taxon>
        <taxon>BOP clade</taxon>
        <taxon>Oryzoideae</taxon>
        <taxon>Oryzeae</taxon>
        <taxon>Oryzinae</taxon>
        <taxon>Oryza</taxon>
    </lineage>
</organism>
<proteinExistence type="predicted"/>
<name>A0A0E0DMZ9_9ORYZ</name>
<sequence length="294" mass="32642">MCRLIPQYGPDRPILATSHFTTGGPKASNGFLSSLPPLLALSSSLPALLSSNPRRLLLPETLAALDEAGAIRRRRGASRLAVVVVGREEGASSPVDGVAPRRGGSPGADEGEGGGRGAARRRSERFPRVRGAGRRELLPRAVERAGGAGRRRILSRTRFRWGLIFSDLEDISVINVGGYSCFHYERRFPEVVFHFKELLILRVYPHEYMFHNMENKGIIGRRTCSFWAVKSRVHVRDEPTGKIYEVGSHRMNSDVKWDDEDSITKLFAMIGATICYGILLAMLFLCTTFRRSTS</sequence>
<reference evidence="3" key="2">
    <citation type="submission" date="2018-05" db="EMBL/GenBank/DDBJ databases">
        <title>OmerRS3 (Oryza meridionalis Reference Sequence Version 3).</title>
        <authorList>
            <person name="Zhang J."/>
            <person name="Kudrna D."/>
            <person name="Lee S."/>
            <person name="Talag J."/>
            <person name="Welchert J."/>
            <person name="Wing R.A."/>
        </authorList>
    </citation>
    <scope>NUCLEOTIDE SEQUENCE [LARGE SCALE GENOMIC DNA]</scope>
    <source>
        <strain evidence="3">cv. OR44</strain>
    </source>
</reference>
<evidence type="ECO:0000256" key="2">
    <source>
        <dbReference type="SAM" id="Phobius"/>
    </source>
</evidence>
<dbReference type="EnsemblPlants" id="OMERI05G05450.2">
    <property type="protein sequence ID" value="OMERI05G05450.2"/>
    <property type="gene ID" value="OMERI05G05450"/>
</dbReference>
<dbReference type="Gramene" id="OMERI05G05450.2">
    <property type="protein sequence ID" value="OMERI05G05450.2"/>
    <property type="gene ID" value="OMERI05G05450"/>
</dbReference>
<protein>
    <submittedName>
        <fullName evidence="3">Uncharacterized protein</fullName>
    </submittedName>
</protein>
<keyword evidence="4" id="KW-1185">Reference proteome</keyword>
<feature type="transmembrane region" description="Helical" evidence="2">
    <location>
        <begin position="266"/>
        <end position="289"/>
    </location>
</feature>
<keyword evidence="2" id="KW-0812">Transmembrane</keyword>
<keyword evidence="2" id="KW-0472">Membrane</keyword>
<dbReference type="AlphaFoldDB" id="A0A0E0DMZ9"/>
<dbReference type="Proteomes" id="UP000008021">
    <property type="component" value="Chromosome 5"/>
</dbReference>
<evidence type="ECO:0000256" key="1">
    <source>
        <dbReference type="SAM" id="MobiDB-lite"/>
    </source>
</evidence>
<reference evidence="3" key="1">
    <citation type="submission" date="2015-04" db="UniProtKB">
        <authorList>
            <consortium name="EnsemblPlants"/>
        </authorList>
    </citation>
    <scope>IDENTIFICATION</scope>
</reference>